<organism evidence="1 2">
    <name type="scientific">Leucocoprinus birnbaumii</name>
    <dbReference type="NCBI Taxonomy" id="56174"/>
    <lineage>
        <taxon>Eukaryota</taxon>
        <taxon>Fungi</taxon>
        <taxon>Dikarya</taxon>
        <taxon>Basidiomycota</taxon>
        <taxon>Agaricomycotina</taxon>
        <taxon>Agaricomycetes</taxon>
        <taxon>Agaricomycetidae</taxon>
        <taxon>Agaricales</taxon>
        <taxon>Agaricineae</taxon>
        <taxon>Agaricaceae</taxon>
        <taxon>Leucocoprinus</taxon>
    </lineage>
</organism>
<name>A0AAD5YTS3_9AGAR</name>
<gene>
    <name evidence="1" type="ORF">NP233_g8528</name>
</gene>
<evidence type="ECO:0000313" key="2">
    <source>
        <dbReference type="Proteomes" id="UP001213000"/>
    </source>
</evidence>
<dbReference type="Proteomes" id="UP001213000">
    <property type="component" value="Unassembled WGS sequence"/>
</dbReference>
<evidence type="ECO:0000313" key="1">
    <source>
        <dbReference type="EMBL" id="KAJ3564079.1"/>
    </source>
</evidence>
<comment type="caution">
    <text evidence="1">The sequence shown here is derived from an EMBL/GenBank/DDBJ whole genome shotgun (WGS) entry which is preliminary data.</text>
</comment>
<sequence>MSVPAGATRFNPGKYRLVPASSDGVSVSAKGPKDGLVLVNGDDQEEGIFDVAGHGNGYLIENTHTKAFTGKPKDSDISLPGATEDDRLYWTPDFALRRVYLAKKKVSDVQVWKLLDPAAADDDDEDEDDAPPPAPLFNPGKYHLVAAASDGVTISIRGPTDPLVLVNEKQNEGIFNVDKFGAGFSIQNAHHNRRVVKTTDSDRVALTGDEVLHDPWEIIPNGDKGFYITLPGATEDDRVYWTPDFALRRVYLAKKKVSDVQLWKFHDPSLMDEDEDEE</sequence>
<reference evidence="1" key="1">
    <citation type="submission" date="2022-07" db="EMBL/GenBank/DDBJ databases">
        <title>Genome Sequence of Leucocoprinus birnbaumii.</title>
        <authorList>
            <person name="Buettner E."/>
        </authorList>
    </citation>
    <scope>NUCLEOTIDE SEQUENCE</scope>
    <source>
        <strain evidence="1">VT141</strain>
    </source>
</reference>
<protein>
    <submittedName>
        <fullName evidence="1">Uncharacterized protein</fullName>
    </submittedName>
</protein>
<accession>A0AAD5YTS3</accession>
<dbReference type="AlphaFoldDB" id="A0AAD5YTS3"/>
<keyword evidence="2" id="KW-1185">Reference proteome</keyword>
<proteinExistence type="predicted"/>
<dbReference type="EMBL" id="JANIEX010000696">
    <property type="protein sequence ID" value="KAJ3564079.1"/>
    <property type="molecule type" value="Genomic_DNA"/>
</dbReference>